<dbReference type="InterPro" id="IPR020550">
    <property type="entry name" value="Inositol_monophosphatase_CS"/>
</dbReference>
<dbReference type="GO" id="GO:0008934">
    <property type="term" value="F:inositol monophosphate 1-phosphatase activity"/>
    <property type="evidence" value="ECO:0007669"/>
    <property type="project" value="TreeGrafter"/>
</dbReference>
<keyword evidence="3 4" id="KW-0460">Magnesium</keyword>
<evidence type="ECO:0000256" key="3">
    <source>
        <dbReference type="ARBA" id="ARBA00022842"/>
    </source>
</evidence>
<reference evidence="5" key="2">
    <citation type="submission" date="2020-09" db="EMBL/GenBank/DDBJ databases">
        <authorList>
            <person name="Sun Q."/>
            <person name="Sedlacek I."/>
        </authorList>
    </citation>
    <scope>NUCLEOTIDE SEQUENCE</scope>
    <source>
        <strain evidence="5">CCM 7897</strain>
    </source>
</reference>
<dbReference type="CDD" id="cd01638">
    <property type="entry name" value="CysQ"/>
    <property type="match status" value="1"/>
</dbReference>
<feature type="binding site" evidence="4">
    <location>
        <position position="111"/>
    </location>
    <ligand>
        <name>Mg(2+)</name>
        <dbReference type="ChEBI" id="CHEBI:18420"/>
        <label>1</label>
        <note>catalytic</note>
    </ligand>
</feature>
<dbReference type="GO" id="GO:0007165">
    <property type="term" value="P:signal transduction"/>
    <property type="evidence" value="ECO:0007669"/>
    <property type="project" value="TreeGrafter"/>
</dbReference>
<reference evidence="5" key="1">
    <citation type="journal article" date="2014" name="Int. J. Syst. Evol. Microbiol.">
        <title>Complete genome sequence of Corynebacterium casei LMG S-19264T (=DSM 44701T), isolated from a smear-ripened cheese.</title>
        <authorList>
            <consortium name="US DOE Joint Genome Institute (JGI-PGF)"/>
            <person name="Walter F."/>
            <person name="Albersmeier A."/>
            <person name="Kalinowski J."/>
            <person name="Ruckert C."/>
        </authorList>
    </citation>
    <scope>NUCLEOTIDE SEQUENCE</scope>
    <source>
        <strain evidence="5">CCM 7897</strain>
    </source>
</reference>
<keyword evidence="2 4" id="KW-0479">Metal-binding</keyword>
<feature type="binding site" evidence="4">
    <location>
        <position position="227"/>
    </location>
    <ligand>
        <name>Mg(2+)</name>
        <dbReference type="ChEBI" id="CHEBI:18420"/>
        <label>1</label>
        <note>catalytic</note>
    </ligand>
</feature>
<organism evidence="5 6">
    <name type="scientific">Azorhizobium oxalatiphilum</name>
    <dbReference type="NCBI Taxonomy" id="980631"/>
    <lineage>
        <taxon>Bacteria</taxon>
        <taxon>Pseudomonadati</taxon>
        <taxon>Pseudomonadota</taxon>
        <taxon>Alphaproteobacteria</taxon>
        <taxon>Hyphomicrobiales</taxon>
        <taxon>Xanthobacteraceae</taxon>
        <taxon>Azorhizobium</taxon>
    </lineage>
</organism>
<name>A0A917BXS6_9HYPH</name>
<protein>
    <submittedName>
        <fullName evidence="5">3'(2'),5'-bisphosphate nucleotidase CysQ</fullName>
    </submittedName>
</protein>
<dbReference type="PRINTS" id="PR00377">
    <property type="entry name" value="IMPHPHTASES"/>
</dbReference>
<feature type="binding site" evidence="4">
    <location>
        <position position="90"/>
    </location>
    <ligand>
        <name>Mg(2+)</name>
        <dbReference type="ChEBI" id="CHEBI:18420"/>
        <label>2</label>
    </ligand>
</feature>
<dbReference type="InterPro" id="IPR000760">
    <property type="entry name" value="Inositol_monophosphatase-like"/>
</dbReference>
<evidence type="ECO:0000256" key="1">
    <source>
        <dbReference type="ARBA" id="ARBA00009759"/>
    </source>
</evidence>
<evidence type="ECO:0000313" key="5">
    <source>
        <dbReference type="EMBL" id="GGF60701.1"/>
    </source>
</evidence>
<dbReference type="GO" id="GO:0006020">
    <property type="term" value="P:inositol metabolic process"/>
    <property type="evidence" value="ECO:0007669"/>
    <property type="project" value="TreeGrafter"/>
</dbReference>
<dbReference type="Pfam" id="PF00459">
    <property type="entry name" value="Inositol_P"/>
    <property type="match status" value="1"/>
</dbReference>
<comment type="similarity">
    <text evidence="1">Belongs to the inositol monophosphatase superfamily.</text>
</comment>
<sequence>MVRRGAYGLRMISPPSSARTMLDSAEVAARHLADAVSAAGAVALAMFRTGDVSSWFKNNNSPVTEADIAVDRFLRERLMTLAPDYGWLSEETADSPDRLSRMRVWVVDPIDGTRAFMAGGEDWTVSAALVEAGRPIAAALFAPVTDELFVASAGGGARRNGQPIQAGTRAELDGAAISGPAQMVDHLAMRAGILRQPRVRSLALRITRVATAELDVALATGNAHDWDIAAADLLVQEAHGFLTGLDGRPLTYNATVPRHGVLVSAGRALHETALSAARGDTGSQP</sequence>
<feature type="binding site" evidence="4">
    <location>
        <position position="110"/>
    </location>
    <ligand>
        <name>Mg(2+)</name>
        <dbReference type="ChEBI" id="CHEBI:18420"/>
        <label>1</label>
        <note>catalytic</note>
    </ligand>
</feature>
<gene>
    <name evidence="5" type="ORF">GCM10007301_20560</name>
</gene>
<dbReference type="PROSITE" id="PS00630">
    <property type="entry name" value="IMP_2"/>
    <property type="match status" value="1"/>
</dbReference>
<dbReference type="GO" id="GO:0046854">
    <property type="term" value="P:phosphatidylinositol phosphate biosynthetic process"/>
    <property type="evidence" value="ECO:0007669"/>
    <property type="project" value="InterPro"/>
</dbReference>
<feature type="binding site" evidence="4">
    <location>
        <position position="108"/>
    </location>
    <ligand>
        <name>Mg(2+)</name>
        <dbReference type="ChEBI" id="CHEBI:18420"/>
        <label>1</label>
        <note>catalytic</note>
    </ligand>
</feature>
<evidence type="ECO:0000256" key="2">
    <source>
        <dbReference type="ARBA" id="ARBA00022723"/>
    </source>
</evidence>
<evidence type="ECO:0000313" key="6">
    <source>
        <dbReference type="Proteomes" id="UP000606044"/>
    </source>
</evidence>
<dbReference type="GO" id="GO:0046872">
    <property type="term" value="F:metal ion binding"/>
    <property type="evidence" value="ECO:0007669"/>
    <property type="project" value="UniProtKB-KW"/>
</dbReference>
<dbReference type="PANTHER" id="PTHR20854:SF4">
    <property type="entry name" value="INOSITOL-1-MONOPHOSPHATASE-RELATED"/>
    <property type="match status" value="1"/>
</dbReference>
<comment type="caution">
    <text evidence="5">The sequence shown here is derived from an EMBL/GenBank/DDBJ whole genome shotgun (WGS) entry which is preliminary data.</text>
</comment>
<comment type="cofactor">
    <cofactor evidence="4">
        <name>Mg(2+)</name>
        <dbReference type="ChEBI" id="CHEBI:18420"/>
    </cofactor>
</comment>
<dbReference type="Proteomes" id="UP000606044">
    <property type="component" value="Unassembled WGS sequence"/>
</dbReference>
<evidence type="ECO:0000256" key="4">
    <source>
        <dbReference type="PIRSR" id="PIRSR600760-2"/>
    </source>
</evidence>
<keyword evidence="6" id="KW-1185">Reference proteome</keyword>
<dbReference type="EMBL" id="BMCT01000002">
    <property type="protein sequence ID" value="GGF60701.1"/>
    <property type="molecule type" value="Genomic_DNA"/>
</dbReference>
<dbReference type="Gene3D" id="3.40.190.80">
    <property type="match status" value="1"/>
</dbReference>
<proteinExistence type="inferred from homology"/>
<dbReference type="AlphaFoldDB" id="A0A917BXS6"/>
<dbReference type="Gene3D" id="3.30.540.10">
    <property type="entry name" value="Fructose-1,6-Bisphosphatase, subunit A, domain 1"/>
    <property type="match status" value="1"/>
</dbReference>
<dbReference type="SUPFAM" id="SSF56655">
    <property type="entry name" value="Carbohydrate phosphatase"/>
    <property type="match status" value="1"/>
</dbReference>
<accession>A0A917BXS6</accession>
<dbReference type="PANTHER" id="PTHR20854">
    <property type="entry name" value="INOSITOL MONOPHOSPHATASE"/>
    <property type="match status" value="1"/>
</dbReference>